<dbReference type="Proteomes" id="UP000826616">
    <property type="component" value="Chromosome"/>
</dbReference>
<name>A0ABX8Y719_ANETH</name>
<reference evidence="2 3" key="1">
    <citation type="submission" date="2021-08" db="EMBL/GenBank/DDBJ databases">
        <title>Complete genome sequence of the strain Aneurinibacillus thermoaerophilus CCM 8960.</title>
        <authorList>
            <person name="Musilova J."/>
            <person name="Kourilova X."/>
            <person name="Pernicova I."/>
            <person name="Bezdicek M."/>
            <person name="Lengerova M."/>
            <person name="Obruca S."/>
            <person name="Sedlar K."/>
        </authorList>
    </citation>
    <scope>NUCLEOTIDE SEQUENCE [LARGE SCALE GENOMIC DNA]</scope>
    <source>
        <strain evidence="2 3">CCM 8960</strain>
    </source>
</reference>
<dbReference type="RefSeq" id="WP_220558968.1">
    <property type="nucleotide sequence ID" value="NZ_CP080764.1"/>
</dbReference>
<accession>A0ABX8Y719</accession>
<proteinExistence type="predicted"/>
<feature type="region of interest" description="Disordered" evidence="1">
    <location>
        <begin position="13"/>
        <end position="52"/>
    </location>
</feature>
<gene>
    <name evidence="2" type="ORF">K3F53_11005</name>
</gene>
<feature type="compositionally biased region" description="Polar residues" evidence="1">
    <location>
        <begin position="184"/>
        <end position="205"/>
    </location>
</feature>
<evidence type="ECO:0000313" key="3">
    <source>
        <dbReference type="Proteomes" id="UP000826616"/>
    </source>
</evidence>
<keyword evidence="3" id="KW-1185">Reference proteome</keyword>
<sequence>MKKFWMFNIQRFNEGGEGGSGGQDGDGTGAGNGGNGGAGSNVGGDNGTNKQPAVSFQTQEDYDKALQGAVTDYLKSLGIEKAEDLKGIIDAHKQQEEANKTAETKLAERDAELKTANSTIQSLRVENAFILEAIKQGIDPEKLSDAIRLADLSKVEVTDGGKIKNIDKHVSELVAAKPWLKVESTPTGHTPEQKPPGNTKTSIPNISDLRKMQRI</sequence>
<feature type="compositionally biased region" description="Gly residues" evidence="1">
    <location>
        <begin position="15"/>
        <end position="46"/>
    </location>
</feature>
<evidence type="ECO:0000256" key="1">
    <source>
        <dbReference type="SAM" id="MobiDB-lite"/>
    </source>
</evidence>
<evidence type="ECO:0000313" key="2">
    <source>
        <dbReference type="EMBL" id="QYY41468.1"/>
    </source>
</evidence>
<dbReference type="GeneID" id="97141899"/>
<evidence type="ECO:0008006" key="4">
    <source>
        <dbReference type="Google" id="ProtNLM"/>
    </source>
</evidence>
<feature type="region of interest" description="Disordered" evidence="1">
    <location>
        <begin position="181"/>
        <end position="215"/>
    </location>
</feature>
<dbReference type="EMBL" id="CP080764">
    <property type="protein sequence ID" value="QYY41468.1"/>
    <property type="molecule type" value="Genomic_DNA"/>
</dbReference>
<protein>
    <recommendedName>
        <fullName evidence="4">Phage minor structural protein GP20</fullName>
    </recommendedName>
</protein>
<organism evidence="2 3">
    <name type="scientific">Aneurinibacillus thermoaerophilus</name>
    <dbReference type="NCBI Taxonomy" id="143495"/>
    <lineage>
        <taxon>Bacteria</taxon>
        <taxon>Bacillati</taxon>
        <taxon>Bacillota</taxon>
        <taxon>Bacilli</taxon>
        <taxon>Bacillales</taxon>
        <taxon>Paenibacillaceae</taxon>
        <taxon>Aneurinibacillus group</taxon>
        <taxon>Aneurinibacillus</taxon>
    </lineage>
</organism>